<proteinExistence type="predicted"/>
<comment type="caution">
    <text evidence="1">The sequence shown here is derived from an EMBL/GenBank/DDBJ whole genome shotgun (WGS) entry which is preliminary data.</text>
</comment>
<organism evidence="1 2">
    <name type="scientific">Mesorhizobium waimense</name>
    <dbReference type="NCBI Taxonomy" id="1300307"/>
    <lineage>
        <taxon>Bacteria</taxon>
        <taxon>Pseudomonadati</taxon>
        <taxon>Pseudomonadota</taxon>
        <taxon>Alphaproteobacteria</taxon>
        <taxon>Hyphomicrobiales</taxon>
        <taxon>Phyllobacteriaceae</taxon>
        <taxon>Mesorhizobium</taxon>
    </lineage>
</organism>
<evidence type="ECO:0000313" key="2">
    <source>
        <dbReference type="Proteomes" id="UP000272706"/>
    </source>
</evidence>
<accession>A0A3A5JVB0</accession>
<gene>
    <name evidence="1" type="ORF">D3227_37785</name>
</gene>
<dbReference type="AlphaFoldDB" id="A0A3A5JVB0"/>
<name>A0A3A5JVB0_9HYPH</name>
<dbReference type="EMBL" id="QZWZ01000076">
    <property type="protein sequence ID" value="RJT24189.1"/>
    <property type="molecule type" value="Genomic_DNA"/>
</dbReference>
<sequence>MARRVCLAIGVGIVDPPTPGSAMKFGYLSGAPIAAKNLGEWARSAGFGDANVRIVTDEYIGNKPNPVTRERVQAAVDELFPDAAETVTHLILGFCGHGLTDENIKAISWLFSDSLAQKYRVKADLFYSELLLHGIERLTLVSDACREAPKDVNLQRLDAVRGIVVQGQQVDSPRFDSLVACQDTQLGFMVAEQNNPAKPGKCVFSGVVADALWGNEPSAFDGDQITVRSLGDCLQERTPKVAEKYRLKLFPDCMTNPAPAILYDKAAAPAGPPVLQAWPSVGTSSVMGMIEEAAAAPADATEALQRFNTDADFRADVLGAGYALLPGEAVFVGLPKASAPVVRGLVALQADRAGWGPKAKRFERGLVGRLAAEAAKSARNKASGDVGRSLSQLRTPEQEGRSNLIVAEAGATIWSRRGAAPGTRTRAREGFRVPDSPAGAPNLVELSDGRFVPWVPYSGLYTVMKRSRLGDVFQAYGMPILGMSANFTSGVRTMADFASGQIVPGDVAQLAAGLRDSKHRDPVLGVICAYLYRAVADFDNIRRMGYYYVYNAQPIPFDIVLLGEMKVVRAAGGGFTVHVPAVKEGDEYAERGLPTYAFAQTPAVTGTVGGWCPWLGIGWDYVGEPRQDWAVLVEGLAELASKVHRRGFTWLPKQQGRMLARQWGLGAPMRHRG</sequence>
<evidence type="ECO:0008006" key="3">
    <source>
        <dbReference type="Google" id="ProtNLM"/>
    </source>
</evidence>
<protein>
    <recommendedName>
        <fullName evidence="3">Caspase family protein</fullName>
    </recommendedName>
</protein>
<dbReference type="Proteomes" id="UP000272706">
    <property type="component" value="Unassembled WGS sequence"/>
</dbReference>
<evidence type="ECO:0000313" key="1">
    <source>
        <dbReference type="EMBL" id="RJT24189.1"/>
    </source>
</evidence>
<dbReference type="OrthoDB" id="8444873at2"/>
<keyword evidence="2" id="KW-1185">Reference proteome</keyword>
<reference evidence="1 2" key="1">
    <citation type="submission" date="2018-09" db="EMBL/GenBank/DDBJ databases">
        <title>Mesorhizobium carmichaelinearum sp. nov. isolated from Carmichaelinea spp. root nodules in New Zealand.</title>
        <authorList>
            <person name="De Meyer S.E."/>
        </authorList>
    </citation>
    <scope>NUCLEOTIDE SEQUENCE [LARGE SCALE GENOMIC DNA]</scope>
    <source>
        <strain evidence="1 2">ICMP19557</strain>
    </source>
</reference>